<dbReference type="InterPro" id="IPR000537">
    <property type="entry name" value="UbiA_prenyltransferase"/>
</dbReference>
<evidence type="ECO:0000256" key="10">
    <source>
        <dbReference type="ARBA" id="ARBA00023133"/>
    </source>
</evidence>
<feature type="transmembrane region" description="Helical" evidence="16">
    <location>
        <begin position="127"/>
        <end position="147"/>
    </location>
</feature>
<dbReference type="FunFam" id="1.10.357.140:FF:000001">
    <property type="entry name" value="Protoheme IX farnesyltransferase"/>
    <property type="match status" value="1"/>
</dbReference>
<proteinExistence type="inferred from homology"/>
<dbReference type="NCBIfam" id="NF003349">
    <property type="entry name" value="PRK04375.1-2"/>
    <property type="match status" value="1"/>
</dbReference>
<comment type="similarity">
    <text evidence="4">In the C-terminal section; belongs to the UbiA prenyltransferase family. Protoheme IX farnesyltransferase subfamily.</text>
</comment>
<feature type="transmembrane region" description="Helical" evidence="16">
    <location>
        <begin position="154"/>
        <end position="174"/>
    </location>
</feature>
<protein>
    <recommendedName>
        <fullName evidence="13 16">Protoheme IX farnesyltransferase</fullName>
        <ecNumber evidence="5 16">2.5.1.141</ecNumber>
    </recommendedName>
    <alternativeName>
        <fullName evidence="14 16">Heme B farnesyltransferase</fullName>
    </alternativeName>
    <alternativeName>
        <fullName evidence="12 16">Heme O synthase</fullName>
    </alternativeName>
</protein>
<dbReference type="InterPro" id="IPR030470">
    <property type="entry name" value="UbiA_prenylTrfase_CS"/>
</dbReference>
<feature type="transmembrane region" description="Helical" evidence="16">
    <location>
        <begin position="224"/>
        <end position="242"/>
    </location>
</feature>
<dbReference type="PANTHER" id="PTHR43448:SF2">
    <property type="entry name" value="PROTOHEME IX FARNESYLTRANSFERASE, MITOCHONDRIAL"/>
    <property type="match status" value="1"/>
</dbReference>
<comment type="pathway">
    <text evidence="3 16">Porphyrin-containing compound metabolism; heme O biosynthesis; heme O from protoheme: step 1/1.</text>
</comment>
<evidence type="ECO:0000256" key="7">
    <source>
        <dbReference type="ARBA" id="ARBA00022679"/>
    </source>
</evidence>
<feature type="transmembrane region" description="Helical" evidence="16">
    <location>
        <begin position="59"/>
        <end position="80"/>
    </location>
</feature>
<dbReference type="HAMAP" id="MF_00154">
    <property type="entry name" value="CyoE_CtaB"/>
    <property type="match status" value="1"/>
</dbReference>
<gene>
    <name evidence="16" type="primary">ctaB</name>
    <name evidence="17" type="ORF">CUN49_12610</name>
</gene>
<evidence type="ECO:0000256" key="12">
    <source>
        <dbReference type="ARBA" id="ARBA00030253"/>
    </source>
</evidence>
<keyword evidence="10 16" id="KW-0350">Heme biosynthesis</keyword>
<comment type="caution">
    <text evidence="17">The sequence shown here is derived from an EMBL/GenBank/DDBJ whole genome shotgun (WGS) entry which is preliminary data.</text>
</comment>
<dbReference type="GO" id="GO:0005886">
    <property type="term" value="C:plasma membrane"/>
    <property type="evidence" value="ECO:0007669"/>
    <property type="project" value="UniProtKB-SubCell"/>
</dbReference>
<dbReference type="Pfam" id="PF01040">
    <property type="entry name" value="UbiA"/>
    <property type="match status" value="1"/>
</dbReference>
<dbReference type="AlphaFoldDB" id="A0A2M8PBX4"/>
<dbReference type="InterPro" id="IPR044878">
    <property type="entry name" value="UbiA_sf"/>
</dbReference>
<dbReference type="CDD" id="cd13957">
    <property type="entry name" value="PT_UbiA_Cox10"/>
    <property type="match status" value="1"/>
</dbReference>
<feature type="transmembrane region" description="Helical" evidence="16">
    <location>
        <begin position="180"/>
        <end position="204"/>
    </location>
</feature>
<reference evidence="17 18" key="1">
    <citation type="submission" date="2017-11" db="EMBL/GenBank/DDBJ databases">
        <title>Evolution of Phototrophy in the Chloroflexi Phylum Driven by Horizontal Gene Transfer.</title>
        <authorList>
            <person name="Ward L.M."/>
            <person name="Hemp J."/>
            <person name="Shih P.M."/>
            <person name="Mcglynn S.E."/>
            <person name="Fischer W."/>
        </authorList>
    </citation>
    <scope>NUCLEOTIDE SEQUENCE [LARGE SCALE GENOMIC DNA]</scope>
    <source>
        <strain evidence="17">JP3_13</strain>
    </source>
</reference>
<dbReference type="EC" id="2.5.1.141" evidence="5 16"/>
<evidence type="ECO:0000256" key="3">
    <source>
        <dbReference type="ARBA" id="ARBA00004919"/>
    </source>
</evidence>
<evidence type="ECO:0000256" key="8">
    <source>
        <dbReference type="ARBA" id="ARBA00022692"/>
    </source>
</evidence>
<evidence type="ECO:0000313" key="18">
    <source>
        <dbReference type="Proteomes" id="UP000229681"/>
    </source>
</evidence>
<dbReference type="PROSITE" id="PS00943">
    <property type="entry name" value="UBIA"/>
    <property type="match status" value="1"/>
</dbReference>
<comment type="catalytic activity">
    <reaction evidence="15 16">
        <text>heme b + (2E,6E)-farnesyl diphosphate + H2O = Fe(II)-heme o + diphosphate</text>
        <dbReference type="Rhea" id="RHEA:28070"/>
        <dbReference type="ChEBI" id="CHEBI:15377"/>
        <dbReference type="ChEBI" id="CHEBI:33019"/>
        <dbReference type="ChEBI" id="CHEBI:60344"/>
        <dbReference type="ChEBI" id="CHEBI:60530"/>
        <dbReference type="ChEBI" id="CHEBI:175763"/>
        <dbReference type="EC" id="2.5.1.141"/>
    </reaction>
</comment>
<dbReference type="NCBIfam" id="TIGR01473">
    <property type="entry name" value="cyoE_ctaB"/>
    <property type="match status" value="1"/>
</dbReference>
<comment type="similarity">
    <text evidence="16">Belongs to the UbiA prenyltransferase family. Protoheme IX farnesyltransferase subfamily.</text>
</comment>
<keyword evidence="6 16" id="KW-1003">Cell membrane</keyword>
<dbReference type="UniPathway" id="UPA00834">
    <property type="reaction ID" value="UER00712"/>
</dbReference>
<evidence type="ECO:0000256" key="14">
    <source>
        <dbReference type="ARBA" id="ARBA00042475"/>
    </source>
</evidence>
<keyword evidence="11 16" id="KW-0472">Membrane</keyword>
<evidence type="ECO:0000256" key="13">
    <source>
        <dbReference type="ARBA" id="ARBA00040810"/>
    </source>
</evidence>
<feature type="transmembrane region" description="Helical" evidence="16">
    <location>
        <begin position="33"/>
        <end position="53"/>
    </location>
</feature>
<comment type="function">
    <text evidence="1 16">Converts heme B (protoheme IX) to heme O by substitution of the vinyl group on carbon 2 of heme B porphyrin ring with a hydroxyethyl farnesyl side group.</text>
</comment>
<keyword evidence="8 16" id="KW-0812">Transmembrane</keyword>
<dbReference type="InterPro" id="IPR006369">
    <property type="entry name" value="Protohaem_IX_farnesylTrfase"/>
</dbReference>
<evidence type="ECO:0000256" key="6">
    <source>
        <dbReference type="ARBA" id="ARBA00022475"/>
    </source>
</evidence>
<dbReference type="EMBL" id="PGTM01000219">
    <property type="protein sequence ID" value="PJF35042.1"/>
    <property type="molecule type" value="Genomic_DNA"/>
</dbReference>
<evidence type="ECO:0000256" key="9">
    <source>
        <dbReference type="ARBA" id="ARBA00022989"/>
    </source>
</evidence>
<sequence length="305" mass="33168">MVTTLVKRPEPPEPSYVGRGTLRDYVQLAKPRIVILLIFTTITAMVVAAQGSAIPLVTLLATVIGGSMAAAGASALNQYIDRDMDKQMSRTKNRPIPAGRIAPQYALIYGIVLVALSVLILGVFVNWLAAALALLGALYYVVLYTILLKRNTVLNILIGGGAGAMPVLVGWAAVRGMLEPGAFVLFAIVFYWTPPHSWALALLVNADYARANVPMMPVARGLDAARVQILLYSLQLVALSLLPVPFRIGGWFYLIAATLLGLGMLYESVRLLNEKSNLAAKRTYKYSTFYLALLFLALIVDQLFR</sequence>
<feature type="transmembrane region" description="Helical" evidence="16">
    <location>
        <begin position="287"/>
        <end position="304"/>
    </location>
</feature>
<keyword evidence="7 16" id="KW-0808">Transferase</keyword>
<comment type="miscellaneous">
    <text evidence="16">Carbon 2 of the heme B porphyrin ring is defined according to the Fischer nomenclature.</text>
</comment>
<dbReference type="GO" id="GO:0008495">
    <property type="term" value="F:protoheme IX farnesyltransferase activity"/>
    <property type="evidence" value="ECO:0007669"/>
    <property type="project" value="UniProtKB-UniRule"/>
</dbReference>
<evidence type="ECO:0000256" key="11">
    <source>
        <dbReference type="ARBA" id="ARBA00023136"/>
    </source>
</evidence>
<name>A0A2M8PBX4_9CHLR</name>
<feature type="transmembrane region" description="Helical" evidence="16">
    <location>
        <begin position="248"/>
        <end position="266"/>
    </location>
</feature>
<organism evidence="17 18">
    <name type="scientific">Candidatus Thermofonsia Clade 1 bacterium</name>
    <dbReference type="NCBI Taxonomy" id="2364210"/>
    <lineage>
        <taxon>Bacteria</taxon>
        <taxon>Bacillati</taxon>
        <taxon>Chloroflexota</taxon>
        <taxon>Candidatus Thermofontia</taxon>
        <taxon>Candidatus Thermofonsia Clade 1</taxon>
    </lineage>
</organism>
<dbReference type="PANTHER" id="PTHR43448">
    <property type="entry name" value="PROTOHEME IX FARNESYLTRANSFERASE, MITOCHONDRIAL"/>
    <property type="match status" value="1"/>
</dbReference>
<evidence type="ECO:0000256" key="5">
    <source>
        <dbReference type="ARBA" id="ARBA00012292"/>
    </source>
</evidence>
<evidence type="ECO:0000256" key="15">
    <source>
        <dbReference type="ARBA" id="ARBA00047690"/>
    </source>
</evidence>
<evidence type="ECO:0000256" key="1">
    <source>
        <dbReference type="ARBA" id="ARBA00004019"/>
    </source>
</evidence>
<dbReference type="Gene3D" id="1.10.357.140">
    <property type="entry name" value="UbiA prenyltransferase"/>
    <property type="match status" value="1"/>
</dbReference>
<keyword evidence="9 16" id="KW-1133">Transmembrane helix</keyword>
<accession>A0A2M8PBX4</accession>
<comment type="subcellular location">
    <subcellularLocation>
        <location evidence="2 16">Cell membrane</location>
        <topology evidence="2 16">Multi-pass membrane protein</topology>
    </subcellularLocation>
</comment>
<evidence type="ECO:0000256" key="4">
    <source>
        <dbReference type="ARBA" id="ARBA00010223"/>
    </source>
</evidence>
<evidence type="ECO:0000256" key="2">
    <source>
        <dbReference type="ARBA" id="ARBA00004651"/>
    </source>
</evidence>
<dbReference type="Proteomes" id="UP000229681">
    <property type="component" value="Unassembled WGS sequence"/>
</dbReference>
<evidence type="ECO:0000256" key="16">
    <source>
        <dbReference type="HAMAP-Rule" id="MF_00154"/>
    </source>
</evidence>
<dbReference type="GO" id="GO:0048034">
    <property type="term" value="P:heme O biosynthetic process"/>
    <property type="evidence" value="ECO:0007669"/>
    <property type="project" value="UniProtKB-UniRule"/>
</dbReference>
<feature type="transmembrane region" description="Helical" evidence="16">
    <location>
        <begin position="101"/>
        <end position="121"/>
    </location>
</feature>
<evidence type="ECO:0000313" key="17">
    <source>
        <dbReference type="EMBL" id="PJF35042.1"/>
    </source>
</evidence>